<dbReference type="EMBL" id="JAFBFH010000047">
    <property type="protein sequence ID" value="MBM7717437.1"/>
    <property type="molecule type" value="Genomic_DNA"/>
</dbReference>
<evidence type="ECO:0000313" key="2">
    <source>
        <dbReference type="Proteomes" id="UP000823485"/>
    </source>
</evidence>
<proteinExistence type="predicted"/>
<dbReference type="Proteomes" id="UP000823485">
    <property type="component" value="Unassembled WGS sequence"/>
</dbReference>
<organism evidence="1 2">
    <name type="scientific">Siminovitchia thermophila</name>
    <dbReference type="NCBI Taxonomy" id="1245522"/>
    <lineage>
        <taxon>Bacteria</taxon>
        <taxon>Bacillati</taxon>
        <taxon>Bacillota</taxon>
        <taxon>Bacilli</taxon>
        <taxon>Bacillales</taxon>
        <taxon>Bacillaceae</taxon>
        <taxon>Siminovitchia</taxon>
    </lineage>
</organism>
<comment type="caution">
    <text evidence="1">The sequence shown here is derived from an EMBL/GenBank/DDBJ whole genome shotgun (WGS) entry which is preliminary data.</text>
</comment>
<protein>
    <submittedName>
        <fullName evidence="1">Uncharacterized protein</fullName>
    </submittedName>
</protein>
<accession>A0ABS2RCR6</accession>
<keyword evidence="2" id="KW-1185">Reference proteome</keyword>
<sequence>MSYKNTFITSSEDSTVDSAVEPVPRNGKPTIASIQYELIKHNPYKYTEEDVQFKTYLIKHQMELHHTEEMREHFFSKPQACFRASPLVKKYGWGIHYDEQGKIALYGVNSEAYNRFLDLENITLLKGMRSKRK</sequence>
<dbReference type="Pfam" id="PF19654">
    <property type="entry name" value="DUF6157"/>
    <property type="match status" value="1"/>
</dbReference>
<evidence type="ECO:0000313" key="1">
    <source>
        <dbReference type="EMBL" id="MBM7717437.1"/>
    </source>
</evidence>
<reference evidence="1 2" key="1">
    <citation type="submission" date="2021-01" db="EMBL/GenBank/DDBJ databases">
        <title>Genomic Encyclopedia of Type Strains, Phase IV (KMG-IV): sequencing the most valuable type-strain genomes for metagenomic binning, comparative biology and taxonomic classification.</title>
        <authorList>
            <person name="Goeker M."/>
        </authorList>
    </citation>
    <scope>NUCLEOTIDE SEQUENCE [LARGE SCALE GENOMIC DNA]</scope>
    <source>
        <strain evidence="1 2">DSM 105453</strain>
    </source>
</reference>
<name>A0ABS2RCR6_9BACI</name>
<dbReference type="RefSeq" id="WP_205180313.1">
    <property type="nucleotide sequence ID" value="NZ_JAFBFH010000047.1"/>
</dbReference>
<dbReference type="InterPro" id="IPR046155">
    <property type="entry name" value="DUF6157"/>
</dbReference>
<gene>
    <name evidence="1" type="ORF">JOC94_004465</name>
</gene>